<dbReference type="InterPro" id="IPR000560">
    <property type="entry name" value="His_Pase_clade-2"/>
</dbReference>
<dbReference type="Gene3D" id="3.40.50.1240">
    <property type="entry name" value="Phosphoglycerate mutase-like"/>
    <property type="match status" value="2"/>
</dbReference>
<dbReference type="Proteomes" id="UP000243719">
    <property type="component" value="Unassembled WGS sequence"/>
</dbReference>
<keyword evidence="1" id="KW-0472">Membrane</keyword>
<gene>
    <name evidence="2" type="ORF">SAMN05216551_101366</name>
</gene>
<evidence type="ECO:0000313" key="2">
    <source>
        <dbReference type="EMBL" id="SDV46477.1"/>
    </source>
</evidence>
<dbReference type="EMBL" id="FNLO01000001">
    <property type="protein sequence ID" value="SDV46477.1"/>
    <property type="molecule type" value="Genomic_DNA"/>
</dbReference>
<keyword evidence="1" id="KW-0812">Transmembrane</keyword>
<dbReference type="CDD" id="cd07061">
    <property type="entry name" value="HP_HAP_like"/>
    <property type="match status" value="1"/>
</dbReference>
<organism evidence="2 3">
    <name type="scientific">Chitinasiproducens palmae</name>
    <dbReference type="NCBI Taxonomy" id="1770053"/>
    <lineage>
        <taxon>Bacteria</taxon>
        <taxon>Pseudomonadati</taxon>
        <taxon>Pseudomonadota</taxon>
        <taxon>Betaproteobacteria</taxon>
        <taxon>Burkholderiales</taxon>
        <taxon>Burkholderiaceae</taxon>
        <taxon>Chitinasiproducens</taxon>
    </lineage>
</organism>
<dbReference type="SUPFAM" id="SSF53254">
    <property type="entry name" value="Phosphoglycerate mutase-like"/>
    <property type="match status" value="1"/>
</dbReference>
<reference evidence="3" key="1">
    <citation type="submission" date="2016-09" db="EMBL/GenBank/DDBJ databases">
        <authorList>
            <person name="Varghese N."/>
            <person name="Submissions S."/>
        </authorList>
    </citation>
    <scope>NUCLEOTIDE SEQUENCE [LARGE SCALE GENOMIC DNA]</scope>
    <source>
        <strain evidence="3">JS23</strain>
    </source>
</reference>
<dbReference type="InterPro" id="IPR029033">
    <property type="entry name" value="His_PPase_superfam"/>
</dbReference>
<evidence type="ECO:0000313" key="3">
    <source>
        <dbReference type="Proteomes" id="UP000243719"/>
    </source>
</evidence>
<proteinExistence type="predicted"/>
<dbReference type="Pfam" id="PF00328">
    <property type="entry name" value="His_Phos_2"/>
    <property type="match status" value="1"/>
</dbReference>
<keyword evidence="3" id="KW-1185">Reference proteome</keyword>
<sequence>MLTRHGGEAIARLGAWQRDWLLHAGLLNGAACPAAGMVFAWASPLPRTRDTARAFLDALLPNCATAFGHASSVADDGLFHPLESRRVRLDPARARAAVLAAMGGGLDTARQSGAGDVRAMEALVGKPAACENSPCGLSGLPWEVRTSAHKADVAGPLRVGAVMGETIRMQYADGWPLGEVAFGAVTKAADVKQWMALRAAKYAVLDTVPYLAQRGGSQLMSQVLAAIDDDRAVGSPPADARLLIFVGHDGNIAQLRSLLGFDWQLSGYPENDPVPGGMLVFERWRDTAENARDRISVRVRYVAQSLDQLRGLTVLSGKAAPLSVTFLPAGAGPDGRLPRSRFDALISAAIDWSATFPASYASPVATASRGE</sequence>
<name>A0A1H2PKF7_9BURK</name>
<accession>A0A1H2PKF7</accession>
<dbReference type="STRING" id="1770053.SAMN05216551_101366"/>
<feature type="transmembrane region" description="Helical" evidence="1">
    <location>
        <begin position="20"/>
        <end position="42"/>
    </location>
</feature>
<evidence type="ECO:0000256" key="1">
    <source>
        <dbReference type="SAM" id="Phobius"/>
    </source>
</evidence>
<keyword evidence="1" id="KW-1133">Transmembrane helix</keyword>
<dbReference type="AlphaFoldDB" id="A0A1H2PKF7"/>
<protein>
    <submittedName>
        <fullName evidence="2">4-phytase / acid phosphatase</fullName>
    </submittedName>
</protein>